<dbReference type="InterPro" id="IPR027417">
    <property type="entry name" value="P-loop_NTPase"/>
</dbReference>
<keyword evidence="8" id="KW-1185">Reference proteome</keyword>
<gene>
    <name evidence="7" type="ordered locus">Cwoe_0134</name>
</gene>
<reference evidence="7 8" key="1">
    <citation type="journal article" date="2010" name="Stand. Genomic Sci.">
        <title>Complete genome sequence of Conexibacter woesei type strain (ID131577).</title>
        <authorList>
            <person name="Pukall R."/>
            <person name="Lapidus A."/>
            <person name="Glavina Del Rio T."/>
            <person name="Copeland A."/>
            <person name="Tice H."/>
            <person name="Cheng J.-F."/>
            <person name="Lucas S."/>
            <person name="Chen F."/>
            <person name="Nolan M."/>
            <person name="Bruce D."/>
            <person name="Goodwin L."/>
            <person name="Pitluck S."/>
            <person name="Mavromatis K."/>
            <person name="Ivanova N."/>
            <person name="Ovchinnikova G."/>
            <person name="Pati A."/>
            <person name="Chen A."/>
            <person name="Palaniappan K."/>
            <person name="Land M."/>
            <person name="Hauser L."/>
            <person name="Chang Y.-J."/>
            <person name="Jeffries C.D."/>
            <person name="Chain P."/>
            <person name="Meincke L."/>
            <person name="Sims D."/>
            <person name="Brettin T."/>
            <person name="Detter J.C."/>
            <person name="Rohde M."/>
            <person name="Goeker M."/>
            <person name="Bristow J."/>
            <person name="Eisen J.A."/>
            <person name="Markowitz V."/>
            <person name="Kyrpides N.C."/>
            <person name="Klenk H.-P."/>
            <person name="Hugenholtz P."/>
        </authorList>
    </citation>
    <scope>NUCLEOTIDE SEQUENCE [LARGE SCALE GENOMIC DNA]</scope>
    <source>
        <strain evidence="8">DSM 14684 / CIP 108061 / JCM 11494 / NBRC 100937 / ID131577</strain>
    </source>
</reference>
<evidence type="ECO:0000256" key="1">
    <source>
        <dbReference type="ARBA" id="ARBA00005417"/>
    </source>
</evidence>
<dbReference type="RefSeq" id="WP_012931623.1">
    <property type="nucleotide sequence ID" value="NC_013739.1"/>
</dbReference>
<keyword evidence="2" id="KW-0813">Transport</keyword>
<dbReference type="Gene3D" id="3.40.50.300">
    <property type="entry name" value="P-loop containing nucleotide triphosphate hydrolases"/>
    <property type="match status" value="1"/>
</dbReference>
<sequence length="335" mass="35914">MSDVLVRARDLRVHFPLGGGVLSRSSAQVRAVDGVELEIRRGETLGLVGESGCGKSTLGRALVRLVRPTGGSVEFDGTDVARLPRRGRGRGDGSGRDGRGALAREMQIVFQDPVGSLNPRMKVGAIVAEGLASNRIGTRASRRELVVEMLERVGLGSDAVDRYPHEFSGGQRQRIVIARALAVGARFVVADEPVSALDVSVQSQVLNLFVRLKRELDLTYVFVAHDLAVVGYVSDRIAVMYLGKIVELGPAQALISAPRHPYTRALLSAVPQARVGARRERTALTGDVPNPIDPPSGCRFRTRCPMAAAICAEQEPPLRTHGDGHLAACHFAEAV</sequence>
<dbReference type="Proteomes" id="UP000008229">
    <property type="component" value="Chromosome"/>
</dbReference>
<dbReference type="HOGENOM" id="CLU_000604_1_23_11"/>
<dbReference type="NCBIfam" id="TIGR01727">
    <property type="entry name" value="oligo_HPY"/>
    <property type="match status" value="1"/>
</dbReference>
<dbReference type="PANTHER" id="PTHR43776">
    <property type="entry name" value="TRANSPORT ATP-BINDING PROTEIN"/>
    <property type="match status" value="1"/>
</dbReference>
<dbReference type="AlphaFoldDB" id="D3F4Z2"/>
<dbReference type="OrthoDB" id="8036461at2"/>
<dbReference type="PROSITE" id="PS50893">
    <property type="entry name" value="ABC_TRANSPORTER_2"/>
    <property type="match status" value="1"/>
</dbReference>
<feature type="compositionally biased region" description="Basic and acidic residues" evidence="5">
    <location>
        <begin position="89"/>
        <end position="99"/>
    </location>
</feature>
<dbReference type="InterPro" id="IPR050319">
    <property type="entry name" value="ABC_transp_ATP-bind"/>
</dbReference>
<dbReference type="GO" id="GO:0005524">
    <property type="term" value="F:ATP binding"/>
    <property type="evidence" value="ECO:0007669"/>
    <property type="project" value="UniProtKB-KW"/>
</dbReference>
<dbReference type="GO" id="GO:0015833">
    <property type="term" value="P:peptide transport"/>
    <property type="evidence" value="ECO:0007669"/>
    <property type="project" value="InterPro"/>
</dbReference>
<dbReference type="GO" id="GO:0055085">
    <property type="term" value="P:transmembrane transport"/>
    <property type="evidence" value="ECO:0007669"/>
    <property type="project" value="UniProtKB-ARBA"/>
</dbReference>
<evidence type="ECO:0000256" key="4">
    <source>
        <dbReference type="ARBA" id="ARBA00022840"/>
    </source>
</evidence>
<dbReference type="PROSITE" id="PS00211">
    <property type="entry name" value="ABC_TRANSPORTER_1"/>
    <property type="match status" value="1"/>
</dbReference>
<evidence type="ECO:0000313" key="7">
    <source>
        <dbReference type="EMBL" id="ADB48570.1"/>
    </source>
</evidence>
<dbReference type="InterPro" id="IPR013563">
    <property type="entry name" value="Oligopep_ABC_C"/>
</dbReference>
<dbReference type="SMART" id="SM00382">
    <property type="entry name" value="AAA"/>
    <property type="match status" value="1"/>
</dbReference>
<feature type="region of interest" description="Disordered" evidence="5">
    <location>
        <begin position="76"/>
        <end position="99"/>
    </location>
</feature>
<evidence type="ECO:0000259" key="6">
    <source>
        <dbReference type="PROSITE" id="PS50893"/>
    </source>
</evidence>
<organism evidence="7 8">
    <name type="scientific">Conexibacter woesei (strain DSM 14684 / CCUG 47730 / CIP 108061 / JCM 11494 / NBRC 100937 / ID131577)</name>
    <dbReference type="NCBI Taxonomy" id="469383"/>
    <lineage>
        <taxon>Bacteria</taxon>
        <taxon>Bacillati</taxon>
        <taxon>Actinomycetota</taxon>
        <taxon>Thermoleophilia</taxon>
        <taxon>Solirubrobacterales</taxon>
        <taxon>Conexibacteraceae</taxon>
        <taxon>Conexibacter</taxon>
    </lineage>
</organism>
<evidence type="ECO:0000256" key="5">
    <source>
        <dbReference type="SAM" id="MobiDB-lite"/>
    </source>
</evidence>
<dbReference type="KEGG" id="cwo:Cwoe_0134"/>
<keyword evidence="3" id="KW-0547">Nucleotide-binding</keyword>
<reference evidence="8" key="2">
    <citation type="submission" date="2010-01" db="EMBL/GenBank/DDBJ databases">
        <title>The complete genome of Conexibacter woesei DSM 14684.</title>
        <authorList>
            <consortium name="US DOE Joint Genome Institute (JGI-PGF)"/>
            <person name="Lucas S."/>
            <person name="Copeland A."/>
            <person name="Lapidus A."/>
            <person name="Glavina del Rio T."/>
            <person name="Dalin E."/>
            <person name="Tice H."/>
            <person name="Bruce D."/>
            <person name="Goodwin L."/>
            <person name="Pitluck S."/>
            <person name="Kyrpides N."/>
            <person name="Mavromatis K."/>
            <person name="Ivanova N."/>
            <person name="Mikhailova N."/>
            <person name="Chertkov O."/>
            <person name="Brettin T."/>
            <person name="Detter J.C."/>
            <person name="Han C."/>
            <person name="Larimer F."/>
            <person name="Land M."/>
            <person name="Hauser L."/>
            <person name="Markowitz V."/>
            <person name="Cheng J.-F."/>
            <person name="Hugenholtz P."/>
            <person name="Woyke T."/>
            <person name="Wu D."/>
            <person name="Pukall R."/>
            <person name="Steenblock K."/>
            <person name="Schneider S."/>
            <person name="Klenk H.-P."/>
            <person name="Eisen J.A."/>
        </authorList>
    </citation>
    <scope>NUCLEOTIDE SEQUENCE [LARGE SCALE GENOMIC DNA]</scope>
    <source>
        <strain evidence="8">DSM 14684 / CIP 108061 / JCM 11494 / NBRC 100937 / ID131577</strain>
    </source>
</reference>
<evidence type="ECO:0000313" key="8">
    <source>
        <dbReference type="Proteomes" id="UP000008229"/>
    </source>
</evidence>
<dbReference type="eggNOG" id="COG4608">
    <property type="taxonomic scope" value="Bacteria"/>
</dbReference>
<protein>
    <submittedName>
        <fullName evidence="7">Oligopeptide/dipeptide ABC transporter, ATPase subunit</fullName>
    </submittedName>
</protein>
<accession>D3F4Z2</accession>
<dbReference type="Pfam" id="PF00005">
    <property type="entry name" value="ABC_tran"/>
    <property type="match status" value="1"/>
</dbReference>
<evidence type="ECO:0000256" key="2">
    <source>
        <dbReference type="ARBA" id="ARBA00022448"/>
    </source>
</evidence>
<dbReference type="EMBL" id="CP001854">
    <property type="protein sequence ID" value="ADB48570.1"/>
    <property type="molecule type" value="Genomic_DNA"/>
</dbReference>
<dbReference type="InterPro" id="IPR003593">
    <property type="entry name" value="AAA+_ATPase"/>
</dbReference>
<dbReference type="STRING" id="469383.Cwoe_0134"/>
<dbReference type="GO" id="GO:0016887">
    <property type="term" value="F:ATP hydrolysis activity"/>
    <property type="evidence" value="ECO:0007669"/>
    <property type="project" value="InterPro"/>
</dbReference>
<name>D3F4Z2_CONWI</name>
<dbReference type="InterPro" id="IPR017871">
    <property type="entry name" value="ABC_transporter-like_CS"/>
</dbReference>
<dbReference type="CDD" id="cd03257">
    <property type="entry name" value="ABC_NikE_OppD_transporters"/>
    <property type="match status" value="1"/>
</dbReference>
<dbReference type="FunFam" id="3.40.50.300:FF:000016">
    <property type="entry name" value="Oligopeptide ABC transporter ATP-binding component"/>
    <property type="match status" value="1"/>
</dbReference>
<dbReference type="Pfam" id="PF08352">
    <property type="entry name" value="oligo_HPY"/>
    <property type="match status" value="1"/>
</dbReference>
<evidence type="ECO:0000256" key="3">
    <source>
        <dbReference type="ARBA" id="ARBA00022741"/>
    </source>
</evidence>
<comment type="similarity">
    <text evidence="1">Belongs to the ABC transporter superfamily.</text>
</comment>
<dbReference type="InterPro" id="IPR003439">
    <property type="entry name" value="ABC_transporter-like_ATP-bd"/>
</dbReference>
<dbReference type="PANTHER" id="PTHR43776:SF7">
    <property type="entry name" value="D,D-DIPEPTIDE TRANSPORT ATP-BINDING PROTEIN DDPF-RELATED"/>
    <property type="match status" value="1"/>
</dbReference>
<proteinExistence type="inferred from homology"/>
<keyword evidence="4" id="KW-0067">ATP-binding</keyword>
<dbReference type="SUPFAM" id="SSF52540">
    <property type="entry name" value="P-loop containing nucleoside triphosphate hydrolases"/>
    <property type="match status" value="1"/>
</dbReference>
<feature type="domain" description="ABC transporter" evidence="6">
    <location>
        <begin position="6"/>
        <end position="267"/>
    </location>
</feature>